<organism evidence="5 6">
    <name type="scientific">Pseudozyma flocculosa PF-1</name>
    <dbReference type="NCBI Taxonomy" id="1277687"/>
    <lineage>
        <taxon>Eukaryota</taxon>
        <taxon>Fungi</taxon>
        <taxon>Dikarya</taxon>
        <taxon>Basidiomycota</taxon>
        <taxon>Ustilaginomycotina</taxon>
        <taxon>Ustilaginomycetes</taxon>
        <taxon>Ustilaginales</taxon>
        <taxon>Ustilaginaceae</taxon>
        <taxon>Pseudozyma</taxon>
    </lineage>
</organism>
<dbReference type="Pfam" id="PF00400">
    <property type="entry name" value="WD40"/>
    <property type="match status" value="1"/>
</dbReference>
<dbReference type="SMART" id="SM00320">
    <property type="entry name" value="WD40"/>
    <property type="match status" value="2"/>
</dbReference>
<accession>A0A061H9P5</accession>
<evidence type="ECO:0000313" key="5">
    <source>
        <dbReference type="EMBL" id="EPQ27321.1"/>
    </source>
</evidence>
<dbReference type="eggNOG" id="KOG2111">
    <property type="taxonomic scope" value="Eukaryota"/>
</dbReference>
<dbReference type="SUPFAM" id="SSF50978">
    <property type="entry name" value="WD40 repeat-like"/>
    <property type="match status" value="1"/>
</dbReference>
<keyword evidence="2" id="KW-0677">Repeat</keyword>
<evidence type="ECO:0000256" key="1">
    <source>
        <dbReference type="ARBA" id="ARBA00022574"/>
    </source>
</evidence>
<name>A0A061H9P5_9BASI</name>
<reference evidence="5 6" key="1">
    <citation type="journal article" date="2013" name="Plant Cell">
        <title>The transition from a phytopathogenic smut ancestor to an anamorphic biocontrol agent deciphered by comparative whole-genome analysis.</title>
        <authorList>
            <person name="Lefebvre F."/>
            <person name="Joly D.L."/>
            <person name="Labbe C."/>
            <person name="Teichmann B."/>
            <person name="Linning R."/>
            <person name="Belzile F."/>
            <person name="Bakkeren G."/>
            <person name="Belanger R.R."/>
        </authorList>
    </citation>
    <scope>NUCLEOTIDE SEQUENCE [LARGE SCALE GENOMIC DNA]</scope>
    <source>
        <strain evidence="5 6">PF-1</strain>
    </source>
</reference>
<feature type="region of interest" description="Disordered" evidence="4">
    <location>
        <begin position="678"/>
        <end position="698"/>
    </location>
</feature>
<evidence type="ECO:0008006" key="7">
    <source>
        <dbReference type="Google" id="ProtNLM"/>
    </source>
</evidence>
<feature type="compositionally biased region" description="Low complexity" evidence="4">
    <location>
        <begin position="903"/>
        <end position="916"/>
    </location>
</feature>
<dbReference type="Gene3D" id="2.130.10.10">
    <property type="entry name" value="YVTN repeat-like/Quinoprotein amine dehydrogenase"/>
    <property type="match status" value="1"/>
</dbReference>
<dbReference type="GO" id="GO:0005737">
    <property type="term" value="C:cytoplasm"/>
    <property type="evidence" value="ECO:0007669"/>
    <property type="project" value="UniProtKB-ARBA"/>
</dbReference>
<dbReference type="RefSeq" id="XP_007880962.1">
    <property type="nucleotide sequence ID" value="XM_007882771.1"/>
</dbReference>
<dbReference type="PANTHER" id="PTHR11227">
    <property type="entry name" value="WD-REPEAT PROTEIN INTERACTING WITH PHOSPHOINOSIDES WIPI -RELATED"/>
    <property type="match status" value="1"/>
</dbReference>
<feature type="compositionally biased region" description="Polar residues" evidence="4">
    <location>
        <begin position="242"/>
        <end position="253"/>
    </location>
</feature>
<dbReference type="InterPro" id="IPR001680">
    <property type="entry name" value="WD40_rpt"/>
</dbReference>
<dbReference type="InterPro" id="IPR015943">
    <property type="entry name" value="WD40/YVTN_repeat-like_dom_sf"/>
</dbReference>
<comment type="similarity">
    <text evidence="3">Belongs to the WD repeat PROPPIN family.</text>
</comment>
<feature type="region of interest" description="Disordered" evidence="4">
    <location>
        <begin position="903"/>
        <end position="925"/>
    </location>
</feature>
<feature type="compositionally biased region" description="Low complexity" evidence="4">
    <location>
        <begin position="371"/>
        <end position="404"/>
    </location>
</feature>
<dbReference type="InterPro" id="IPR048720">
    <property type="entry name" value="PROPPIN"/>
</dbReference>
<feature type="region of interest" description="Disordered" evidence="4">
    <location>
        <begin position="543"/>
        <end position="570"/>
    </location>
</feature>
<feature type="region of interest" description="Disordered" evidence="4">
    <location>
        <begin position="746"/>
        <end position="785"/>
    </location>
</feature>
<keyword evidence="1" id="KW-0853">WD repeat</keyword>
<gene>
    <name evidence="5" type="ORF">PFL1_05243</name>
</gene>
<dbReference type="EMBL" id="KE361640">
    <property type="protein sequence ID" value="EPQ27321.1"/>
    <property type="molecule type" value="Genomic_DNA"/>
</dbReference>
<protein>
    <recommendedName>
        <fullName evidence="7">BCAS3 domain-containing protein</fullName>
    </recommendedName>
</protein>
<dbReference type="GeneID" id="19319339"/>
<feature type="compositionally biased region" description="Low complexity" evidence="4">
    <location>
        <begin position="307"/>
        <end position="317"/>
    </location>
</feature>
<dbReference type="Proteomes" id="UP000053664">
    <property type="component" value="Unassembled WGS sequence"/>
</dbReference>
<dbReference type="OrthoDB" id="1667587at2759"/>
<proteinExistence type="inferred from homology"/>
<sequence>MHLPRHTIESHAPVPLFSNAAFSSPSTAALGDTFGPPSGSGYARHNQRAVEQPDGPALSDPSLFACATPSGFLVAQCEPLKVVARRHWPASQGGLSHAVPVQHSSLLVLVGGGRVPRFAPNKVVLWDEQAENVPSDPSNRSRGSGKQRAAYDPPRHSLSRQASTVFSAGSKFDSILHDAQLTQHRGSQPHDDQESAFNNDDVRDWQRAASTSPPDSLRFSRTSLVDFDDLEDHRQGRPLPSLNASRATQTATSHGREPEDDADPSSAMEASFGASSIGIGRLQRASQTDGSAGLEESMHSSQHGMRSSSASIMASSAGLDDPFAIDEPRSRSPSPTSTSFKPLKQPLDEVSPRIASLSSNASLPDARAESRSTSPPGSGVSSLSASAISTASGKSTSASTSTSTVLDGSEGDTAGTSRPKRAPVKGREVAELEFGELVRGIRVATVAAASPSSAQSTQTGGTSAATTFLVVLLSSKAIVFELCQRSREHAGGGGWTITKRVAVDTYRNVHGLGAVAPSSASSAVVAVPGRQKGHVQIVHLQAAATPPGRERPQAASTGGSATPRPAPSGASTMIVAHESSIAAIALSPCGKLLATASSKGTLLRIWSTARPASQGSRTAAAAGRTGFGASLVRELRRGTDPARILGVAFAPDASAIAAASDKGTVHIFQLTDVVDGQRGSASASASPSASSTSSRADGRAAFGSTASKYLPGGLGQLANHIPASMLPQYFKSEWSGAQFRVPLKTFGADSRAPPPPSTPSSSFQESDEAWAGGGNDGAATSAARAAGAVSARRDAVRSLGTEKSTDGAWAAMKGRLEDIRKGEPGVDERIFLCWVTLPERNADEASSSKPRRRSTGPPPSPLSSSSSSASAGTSIRDLRDRFRLIVLTTSGAWYKVALQQRASADGDADNSSSSGDGQRHDEVNDGKVSTVLDMYREDAASGGGGGGRPSKGDRHALGCKLEEYRRFGESIDGWEF</sequence>
<feature type="compositionally biased region" description="Low complexity" evidence="4">
    <location>
        <begin position="862"/>
        <end position="873"/>
    </location>
</feature>
<dbReference type="KEGG" id="pfp:PFL1_05243"/>
<feature type="region of interest" description="Disordered" evidence="4">
    <location>
        <begin position="28"/>
        <end position="57"/>
    </location>
</feature>
<evidence type="ECO:0000313" key="6">
    <source>
        <dbReference type="Proteomes" id="UP000053664"/>
    </source>
</evidence>
<feature type="region of interest" description="Disordered" evidence="4">
    <location>
        <begin position="841"/>
        <end position="873"/>
    </location>
</feature>
<feature type="compositionally biased region" description="Polar residues" evidence="4">
    <location>
        <begin position="135"/>
        <end position="144"/>
    </location>
</feature>
<evidence type="ECO:0000256" key="2">
    <source>
        <dbReference type="ARBA" id="ARBA00022737"/>
    </source>
</evidence>
<evidence type="ECO:0000256" key="3">
    <source>
        <dbReference type="ARBA" id="ARBA00025740"/>
    </source>
</evidence>
<feature type="region of interest" description="Disordered" evidence="4">
    <location>
        <begin position="129"/>
        <end position="162"/>
    </location>
</feature>
<evidence type="ECO:0000256" key="4">
    <source>
        <dbReference type="SAM" id="MobiDB-lite"/>
    </source>
</evidence>
<dbReference type="AlphaFoldDB" id="A0A061H9P5"/>
<feature type="region of interest" description="Disordered" evidence="4">
    <location>
        <begin position="229"/>
        <end position="426"/>
    </location>
</feature>
<dbReference type="HOGENOM" id="CLU_312650_0_0_1"/>
<dbReference type="InterPro" id="IPR036322">
    <property type="entry name" value="WD40_repeat_dom_sf"/>
</dbReference>